<dbReference type="Gene3D" id="3.30.420.40">
    <property type="match status" value="2"/>
</dbReference>
<evidence type="ECO:0000259" key="1">
    <source>
        <dbReference type="Pfam" id="PF00814"/>
    </source>
</evidence>
<dbReference type="KEGG" id="fgg:FSB75_13605"/>
<dbReference type="InterPro" id="IPR043129">
    <property type="entry name" value="ATPase_NBD"/>
</dbReference>
<dbReference type="Pfam" id="PF00814">
    <property type="entry name" value="TsaD"/>
    <property type="match status" value="1"/>
</dbReference>
<proteinExistence type="predicted"/>
<dbReference type="OrthoDB" id="9784166at2"/>
<dbReference type="InterPro" id="IPR000905">
    <property type="entry name" value="Gcp-like_dom"/>
</dbReference>
<dbReference type="NCBIfam" id="TIGR03725">
    <property type="entry name" value="T6A_YeaZ"/>
    <property type="match status" value="1"/>
</dbReference>
<dbReference type="PANTHER" id="PTHR11735:SF11">
    <property type="entry name" value="TRNA THREONYLCARBAMOYLADENOSINE BIOSYNTHESIS PROTEIN TSAB"/>
    <property type="match status" value="1"/>
</dbReference>
<name>A0A5B8UJL6_9BACT</name>
<dbReference type="Proteomes" id="UP000321204">
    <property type="component" value="Chromosome"/>
</dbReference>
<keyword evidence="3" id="KW-1185">Reference proteome</keyword>
<dbReference type="PANTHER" id="PTHR11735">
    <property type="entry name" value="TRNA N6-ADENOSINE THREONYLCARBAMOYLTRANSFERASE"/>
    <property type="match status" value="1"/>
</dbReference>
<accession>A0A5B8UJL6</accession>
<dbReference type="GO" id="GO:0005829">
    <property type="term" value="C:cytosol"/>
    <property type="evidence" value="ECO:0007669"/>
    <property type="project" value="TreeGrafter"/>
</dbReference>
<gene>
    <name evidence="2" type="primary">tsaB</name>
    <name evidence="2" type="ORF">FSB75_13605</name>
</gene>
<organism evidence="2 3">
    <name type="scientific">Flavisolibacter ginsenosidimutans</name>
    <dbReference type="NCBI Taxonomy" id="661481"/>
    <lineage>
        <taxon>Bacteria</taxon>
        <taxon>Pseudomonadati</taxon>
        <taxon>Bacteroidota</taxon>
        <taxon>Chitinophagia</taxon>
        <taxon>Chitinophagales</taxon>
        <taxon>Chitinophagaceae</taxon>
        <taxon>Flavisolibacter</taxon>
    </lineage>
</organism>
<feature type="domain" description="Gcp-like" evidence="1">
    <location>
        <begin position="33"/>
        <end position="137"/>
    </location>
</feature>
<keyword evidence="2" id="KW-0808">Transferase</keyword>
<reference evidence="2 3" key="1">
    <citation type="journal article" date="2015" name="Int. J. Syst. Evol. Microbiol.">
        <title>Flavisolibacter ginsenosidimutans sp. nov., with ginsenoside-converting activity isolated from soil used for cultivating ginseng.</title>
        <authorList>
            <person name="Zhao Y."/>
            <person name="Liu Q."/>
            <person name="Kang M.S."/>
            <person name="Jin F."/>
            <person name="Yu H."/>
            <person name="Im W.T."/>
        </authorList>
    </citation>
    <scope>NUCLEOTIDE SEQUENCE [LARGE SCALE GENOMIC DNA]</scope>
    <source>
        <strain evidence="2 3">Gsoil 636</strain>
    </source>
</reference>
<protein>
    <submittedName>
        <fullName evidence="2">tRNA (Adenosine(37)-N6)-threonylcarbamoyltransferase complex dimerization subunit type 1 TsaB</fullName>
    </submittedName>
</protein>
<dbReference type="SUPFAM" id="SSF53067">
    <property type="entry name" value="Actin-like ATPase domain"/>
    <property type="match status" value="2"/>
</dbReference>
<evidence type="ECO:0000313" key="3">
    <source>
        <dbReference type="Proteomes" id="UP000321204"/>
    </source>
</evidence>
<evidence type="ECO:0000313" key="2">
    <source>
        <dbReference type="EMBL" id="QEC56887.1"/>
    </source>
</evidence>
<sequence>MPFILNIDTAVKSASVCLADGQNIVATAISPSEKESAAWLHVAIQNLFQTHQINLQKIEAVAVSAGPGSYTGLRVGMATAKGLCYALSVPLITVSTLQMMAASALSFATPAQLLCPMIDARRMEVFTALYDRSLKEVLPSTNMVLNETSFEDQLKENKILFFGNGSEKAKTLINHVRASFVHIETTAENMVDLSNEKFAQGQFSDIAYTEPFYGKEFHSPISKKNY</sequence>
<dbReference type="EMBL" id="CP042433">
    <property type="protein sequence ID" value="QEC56887.1"/>
    <property type="molecule type" value="Genomic_DNA"/>
</dbReference>
<dbReference type="InterPro" id="IPR022496">
    <property type="entry name" value="T6A_TsaB"/>
</dbReference>
<dbReference type="RefSeq" id="WP_146788515.1">
    <property type="nucleotide sequence ID" value="NZ_BAABIO010000003.1"/>
</dbReference>
<dbReference type="GO" id="GO:0002949">
    <property type="term" value="P:tRNA threonylcarbamoyladenosine modification"/>
    <property type="evidence" value="ECO:0007669"/>
    <property type="project" value="InterPro"/>
</dbReference>
<dbReference type="CDD" id="cd24032">
    <property type="entry name" value="ASKHA_NBD_TsaB"/>
    <property type="match status" value="1"/>
</dbReference>
<dbReference type="AlphaFoldDB" id="A0A5B8UJL6"/>
<dbReference type="GO" id="GO:0016740">
    <property type="term" value="F:transferase activity"/>
    <property type="evidence" value="ECO:0007669"/>
    <property type="project" value="UniProtKB-KW"/>
</dbReference>